<evidence type="ECO:0000256" key="1">
    <source>
        <dbReference type="SAM" id="MobiDB-lite"/>
    </source>
</evidence>
<dbReference type="Proteomes" id="UP000481858">
    <property type="component" value="Unassembled WGS sequence"/>
</dbReference>
<proteinExistence type="predicted"/>
<feature type="region of interest" description="Disordered" evidence="1">
    <location>
        <begin position="471"/>
        <end position="552"/>
    </location>
</feature>
<reference evidence="2 3" key="1">
    <citation type="submission" date="2019-12" db="EMBL/GenBank/DDBJ databases">
        <title>Draft genome sequence of the ascomycete Xylaria multiplex DSM 110363.</title>
        <authorList>
            <person name="Buettner E."/>
            <person name="Kellner H."/>
        </authorList>
    </citation>
    <scope>NUCLEOTIDE SEQUENCE [LARGE SCALE GENOMIC DNA]</scope>
    <source>
        <strain evidence="2 3">DSM 110363</strain>
    </source>
</reference>
<dbReference type="AlphaFoldDB" id="A0A7C8IJT3"/>
<organism evidence="2 3">
    <name type="scientific">Xylaria multiplex</name>
    <dbReference type="NCBI Taxonomy" id="323545"/>
    <lineage>
        <taxon>Eukaryota</taxon>
        <taxon>Fungi</taxon>
        <taxon>Dikarya</taxon>
        <taxon>Ascomycota</taxon>
        <taxon>Pezizomycotina</taxon>
        <taxon>Sordariomycetes</taxon>
        <taxon>Xylariomycetidae</taxon>
        <taxon>Xylariales</taxon>
        <taxon>Xylariaceae</taxon>
        <taxon>Xylaria</taxon>
    </lineage>
</organism>
<feature type="compositionally biased region" description="Low complexity" evidence="1">
    <location>
        <begin position="501"/>
        <end position="514"/>
    </location>
</feature>
<dbReference type="InParanoid" id="A0A7C8IJT3"/>
<feature type="region of interest" description="Disordered" evidence="1">
    <location>
        <begin position="105"/>
        <end position="133"/>
    </location>
</feature>
<feature type="compositionally biased region" description="Basic residues" evidence="1">
    <location>
        <begin position="1"/>
        <end position="10"/>
    </location>
</feature>
<gene>
    <name evidence="2" type="ORF">GQX73_g10212</name>
</gene>
<comment type="caution">
    <text evidence="2">The sequence shown here is derived from an EMBL/GenBank/DDBJ whole genome shotgun (WGS) entry which is preliminary data.</text>
</comment>
<dbReference type="EMBL" id="WUBL01000211">
    <property type="protein sequence ID" value="KAF2963358.1"/>
    <property type="molecule type" value="Genomic_DNA"/>
</dbReference>
<feature type="compositionally biased region" description="Basic and acidic residues" evidence="1">
    <location>
        <begin position="157"/>
        <end position="168"/>
    </location>
</feature>
<evidence type="ECO:0000313" key="2">
    <source>
        <dbReference type="EMBL" id="KAF2963358.1"/>
    </source>
</evidence>
<feature type="region of interest" description="Disordered" evidence="1">
    <location>
        <begin position="148"/>
        <end position="171"/>
    </location>
</feature>
<accession>A0A7C8IJT3</accession>
<keyword evidence="3" id="KW-1185">Reference proteome</keyword>
<feature type="region of interest" description="Disordered" evidence="1">
    <location>
        <begin position="428"/>
        <end position="459"/>
    </location>
</feature>
<feature type="region of interest" description="Disordered" evidence="1">
    <location>
        <begin position="1"/>
        <end position="36"/>
    </location>
</feature>
<sequence>MAQPQNRKRQRVDELSQDDSPAKKTKTRAEPQNFPPQFWDRLSKVWLTPRALRELDRRNSIQPRRKSKTPDVYTTTLARFAQRGGPDLCHIRGYPEFQIASHTIASSRSGASSRQSQSTLATGNPTRSRRSSAYDKNFEQHLIDHKIYPPGYIYPDQETREPGNDNDNRLAISAPRRSLSPSRFPPSAFKKFVAANDRVLSEGKVMSDVLPMMYGDADILNEGNLCFTNLDSITENTTVDPVPDLFDGIHPVSIEKEVRTSPNKIIIPTNHCQALVAPNFFLKAEAPMGEVDVLRRQACLDGAYGARAMHALQNYGKETPEYDGNAYTFSSTYHAGLGMLSLYSHHVTAPTSEGGLPEYHMTKLRGFDLTDTLDTFIAGASAFRNSREVAQRHRDRFILEANTRAAAAGLDVVPNGDNEIVHGVVEQGDASSPDEFVDCEETTDPPVNTPPHPPQYPTEDEAFELSQTPLAGYEGQPSMSFSTSFTPSLGTDPSRSKRSRQSSSPPSTPNQGQSGKRRVRPNIFKGADNESLPGTSSQQIEAGESLGRNLST</sequence>
<dbReference type="OrthoDB" id="5336565at2759"/>
<name>A0A7C8IJT3_9PEZI</name>
<feature type="compositionally biased region" description="Low complexity" evidence="1">
    <location>
        <begin position="477"/>
        <end position="488"/>
    </location>
</feature>
<protein>
    <submittedName>
        <fullName evidence="2">Uncharacterized protein</fullName>
    </submittedName>
</protein>
<feature type="compositionally biased region" description="Pro residues" evidence="1">
    <location>
        <begin position="447"/>
        <end position="456"/>
    </location>
</feature>
<evidence type="ECO:0000313" key="3">
    <source>
        <dbReference type="Proteomes" id="UP000481858"/>
    </source>
</evidence>
<feature type="compositionally biased region" description="Low complexity" evidence="1">
    <location>
        <begin position="105"/>
        <end position="118"/>
    </location>
</feature>